<gene>
    <name evidence="2" type="primary">bam</name>
    <name evidence="2" type="ORF">GCM10011529_24830</name>
</gene>
<dbReference type="InterPro" id="IPR052739">
    <property type="entry name" value="FAAH2"/>
</dbReference>
<evidence type="ECO:0000313" key="2">
    <source>
        <dbReference type="EMBL" id="GGE17340.1"/>
    </source>
</evidence>
<dbReference type="InterPro" id="IPR020556">
    <property type="entry name" value="Amidase_CS"/>
</dbReference>
<dbReference type="PANTHER" id="PTHR43372:SF4">
    <property type="entry name" value="FATTY-ACID AMIDE HYDROLASE 2"/>
    <property type="match status" value="1"/>
</dbReference>
<keyword evidence="2" id="KW-0378">Hydrolase</keyword>
<dbReference type="InterPro" id="IPR036928">
    <property type="entry name" value="AS_sf"/>
</dbReference>
<dbReference type="InterPro" id="IPR023631">
    <property type="entry name" value="Amidase_dom"/>
</dbReference>
<dbReference type="SUPFAM" id="SSF75304">
    <property type="entry name" value="Amidase signature (AS) enzymes"/>
    <property type="match status" value="1"/>
</dbReference>
<dbReference type="PANTHER" id="PTHR43372">
    <property type="entry name" value="FATTY-ACID AMIDE HYDROLASE"/>
    <property type="match status" value="1"/>
</dbReference>
<accession>A0A917EBJ3</accession>
<comment type="caution">
    <text evidence="2">The sequence shown here is derived from an EMBL/GenBank/DDBJ whole genome shotgun (WGS) entry which is preliminary data.</text>
</comment>
<feature type="domain" description="Amidase" evidence="1">
    <location>
        <begin position="27"/>
        <end position="448"/>
    </location>
</feature>
<sequence length="467" mass="47985">MAIELWQQSATSLAAMIAARQTTSRAVIEAHLARIAAVNPAVNAIVTVLTDSALAAADAADAAVASGGELGPLHGVPITVKSNIDLTGTPTTHGVPAFAQAFPDEDAPVTQRMKAAGAIPIGRTNMPDMGLRVHTDSGLYGLTRNPFDGSRTSGGSSGGEGAALATGMSPLGLGNDIGGSLRNPAFACGIASLKPSLGRIPWASAIEPRSPVLAAQLMAVEGPMARHVGDLRLALSVLAGPHPRDPVSVPAPLTGPSLAGRIKVAVVTAPPGGATHPSISAGVRAAADALSDAGYDVSEITPPMVEEAIAVWSQWLAWEFGLMSDLLGQILSPDAMGFLKSFLSVQGSQDFPGSVQLQVRRHTVARAWSAFLADYPLILGPTWCQPQFPHGFDIAGPGSSTEVGELMRFVVPMNLLGLPVVCVPTGMAGGLPLGVQIIGDRFREDLCLGAGEAIEARLGHLTPIDPR</sequence>
<dbReference type="AlphaFoldDB" id="A0A917EBJ3"/>
<protein>
    <submittedName>
        <fullName evidence="2">Indoleacetamide hydrolase</fullName>
    </submittedName>
</protein>
<evidence type="ECO:0000313" key="3">
    <source>
        <dbReference type="Proteomes" id="UP000635071"/>
    </source>
</evidence>
<dbReference type="Pfam" id="PF01425">
    <property type="entry name" value="Amidase"/>
    <property type="match status" value="1"/>
</dbReference>
<dbReference type="NCBIfam" id="NF005687">
    <property type="entry name" value="PRK07487.1"/>
    <property type="match status" value="1"/>
</dbReference>
<name>A0A917EBJ3_9SPHN</name>
<dbReference type="EMBL" id="BMJM01000009">
    <property type="protein sequence ID" value="GGE17340.1"/>
    <property type="molecule type" value="Genomic_DNA"/>
</dbReference>
<reference evidence="2" key="2">
    <citation type="submission" date="2020-09" db="EMBL/GenBank/DDBJ databases">
        <authorList>
            <person name="Sun Q."/>
            <person name="Zhou Y."/>
        </authorList>
    </citation>
    <scope>NUCLEOTIDE SEQUENCE</scope>
    <source>
        <strain evidence="2">CGMCC 1.15519</strain>
    </source>
</reference>
<proteinExistence type="predicted"/>
<reference evidence="2" key="1">
    <citation type="journal article" date="2014" name="Int. J. Syst. Evol. Microbiol.">
        <title>Complete genome sequence of Corynebacterium casei LMG S-19264T (=DSM 44701T), isolated from a smear-ripened cheese.</title>
        <authorList>
            <consortium name="US DOE Joint Genome Institute (JGI-PGF)"/>
            <person name="Walter F."/>
            <person name="Albersmeier A."/>
            <person name="Kalinowski J."/>
            <person name="Ruckert C."/>
        </authorList>
    </citation>
    <scope>NUCLEOTIDE SEQUENCE</scope>
    <source>
        <strain evidence="2">CGMCC 1.15519</strain>
    </source>
</reference>
<dbReference type="RefSeq" id="WP_188763282.1">
    <property type="nucleotide sequence ID" value="NZ_BMJM01000009.1"/>
</dbReference>
<dbReference type="Proteomes" id="UP000635071">
    <property type="component" value="Unassembled WGS sequence"/>
</dbReference>
<dbReference type="GO" id="GO:0012505">
    <property type="term" value="C:endomembrane system"/>
    <property type="evidence" value="ECO:0007669"/>
    <property type="project" value="TreeGrafter"/>
</dbReference>
<evidence type="ECO:0000259" key="1">
    <source>
        <dbReference type="Pfam" id="PF01425"/>
    </source>
</evidence>
<dbReference type="PROSITE" id="PS00571">
    <property type="entry name" value="AMIDASES"/>
    <property type="match status" value="1"/>
</dbReference>
<dbReference type="GO" id="GO:0016787">
    <property type="term" value="F:hydrolase activity"/>
    <property type="evidence" value="ECO:0007669"/>
    <property type="project" value="UniProtKB-KW"/>
</dbReference>
<keyword evidence="3" id="KW-1185">Reference proteome</keyword>
<organism evidence="2 3">
    <name type="scientific">Sandarakinorhabdus glacialis</name>
    <dbReference type="NCBI Taxonomy" id="1614636"/>
    <lineage>
        <taxon>Bacteria</taxon>
        <taxon>Pseudomonadati</taxon>
        <taxon>Pseudomonadota</taxon>
        <taxon>Alphaproteobacteria</taxon>
        <taxon>Sphingomonadales</taxon>
        <taxon>Sphingosinicellaceae</taxon>
        <taxon>Sandarakinorhabdus</taxon>
    </lineage>
</organism>
<dbReference type="Gene3D" id="3.90.1300.10">
    <property type="entry name" value="Amidase signature (AS) domain"/>
    <property type="match status" value="1"/>
</dbReference>